<dbReference type="EMBL" id="BAABCJ010000001">
    <property type="protein sequence ID" value="GAA3699627.1"/>
    <property type="molecule type" value="Genomic_DNA"/>
</dbReference>
<evidence type="ECO:0000256" key="3">
    <source>
        <dbReference type="ARBA" id="ARBA00022763"/>
    </source>
</evidence>
<dbReference type="InterPro" id="IPR041679">
    <property type="entry name" value="DNA2/NAM7-like_C"/>
</dbReference>
<evidence type="ECO:0000256" key="1">
    <source>
        <dbReference type="ARBA" id="ARBA00022722"/>
    </source>
</evidence>
<dbReference type="CDD" id="cd18808">
    <property type="entry name" value="SF1_C_Upf1"/>
    <property type="match status" value="1"/>
</dbReference>
<evidence type="ECO:0000256" key="2">
    <source>
        <dbReference type="ARBA" id="ARBA00022741"/>
    </source>
</evidence>
<protein>
    <submittedName>
        <fullName evidence="13">TM0106 family RecB-like putative nuclease</fullName>
    </submittedName>
</protein>
<dbReference type="InterPro" id="IPR027417">
    <property type="entry name" value="P-loop_NTPase"/>
</dbReference>
<feature type="region of interest" description="Disordered" evidence="9">
    <location>
        <begin position="1090"/>
        <end position="1124"/>
    </location>
</feature>
<feature type="region of interest" description="Disordered" evidence="9">
    <location>
        <begin position="698"/>
        <end position="720"/>
    </location>
</feature>
<evidence type="ECO:0000256" key="7">
    <source>
        <dbReference type="ARBA" id="ARBA00022840"/>
    </source>
</evidence>
<dbReference type="InterPro" id="IPR038720">
    <property type="entry name" value="YprB_RNase_H-like_dom"/>
</dbReference>
<feature type="domain" description="DNA2/NAM7 helicase-like C-terminal" evidence="11">
    <location>
        <begin position="1129"/>
        <end position="1211"/>
    </location>
</feature>
<keyword evidence="1" id="KW-0540">Nuclease</keyword>
<dbReference type="CDD" id="cd17934">
    <property type="entry name" value="DEXXQc_Upf1-like"/>
    <property type="match status" value="1"/>
</dbReference>
<evidence type="ECO:0000313" key="14">
    <source>
        <dbReference type="Proteomes" id="UP001501536"/>
    </source>
</evidence>
<sequence length="1250" mass="135762">MYLQEPGGDLVYSASDLVTASQCEYQTLVKLDDRLGRRPAPDVDPDEMLERAARLGDAHERRVLDELVDRFGRWDPDSGRGVLELAAAGETSPDVLAERRRATEDALRCGADVVFQATFWKDGFVGFADFLVREPDGRYAVWDTKLARHAKPTALLQIAAYAEQLQGLGLEPADDAVLVLGTGQQSRHPVQELIPVLRERRRRFLALVEAHRAATGPVDWEQSGLLVCGRCDYCAGQARERDDVLLVSRMTLSTRARLRAVGVRTVRELAELTDEAARTAGLRVSPGALARLRDQARMQCGLEAGHGRAPGDASLRFRVLERHRLDALPEPCAGDIFFDFEGDPLWQDPADGSWGLEYLFGVVEHDSGAPVFRPFWAHSRGQERAAFLAFVDYVEERRRRWPDLRIYHYAPYEKTALRHLSTRHGAAEEIVDDWLRTGLLVDLFETVRDSLRISSSSYSIKKLEPFYMGDEHRAGDVTDAGASVVAYAAFCAARDAGDDGQAASVLDSIADYNRYDCLSTLRLRDWLLELGRRHPARRLDLGPDPAHADGSDREDPSRAEASGEPEAGPVQEEPSAEETRLAEYLAALPEAAAQTPQQRAVALTAAATAYHRRERKQFWWAHYDRLEGSLEDWRDTRDVIVVEHGEVELDWEKPPRKRTFQRRLRLTGRPGEGTVLGPGSNWFALYGAPAPEQLLDRQPQGAAAPGHATGPRHGGAPAESRRAGHFGLAVDEVHPHPDGRITLVCTERARAGAEGYTDLPLALTPDRPINTASIEQALSEVAQQVGAALPSLPASAGMDLLTRARPRLRDGVALPRAQETSTGHDYAGAVTEAVRRLDGSYLAVQGPPGTGKTYVGARVIERLVRDGWKVGVVAQGHVTVDGLLARAVEAGVPADRVAKKPKAGADSGPPPWRHVTDDALEDLLAEPGGCLVGGTAWTMTGRRVPRQGLDLLVIDEAGQFSLANTLAVGRAARNLLLLGDPQQLPQVSQGQHPAPVDESALGWLSAGHATLPPQFGYFLADTWRMHPDLCRPVSRLSYAGELESAPAASRRRLEGFPAGVETVLVDHAGCTTSSPEEAAATVEQVRRHLGTPWHDPDGLRPAPEASPAPGAGPSPGAGPTSAPEPLGEEQVLIVAAYNAQVHLLREALDAAGLRRVRVGTVDKFQGQEAPVVILSLAVSSPEEAPRGMDFLLNRNRLNVAVSRGMWRAVIVRSPRLTDFLPSSPASMAELGAFLRLEAGGTDAGAPGRGN</sequence>
<feature type="domain" description="PD-(D/E)XK endonuclease-like" evidence="10">
    <location>
        <begin position="13"/>
        <end position="233"/>
    </location>
</feature>
<keyword evidence="2" id="KW-0547">Nucleotide-binding</keyword>
<dbReference type="RefSeq" id="WP_344881020.1">
    <property type="nucleotide sequence ID" value="NZ_BAABCJ010000001.1"/>
</dbReference>
<evidence type="ECO:0000256" key="6">
    <source>
        <dbReference type="ARBA" id="ARBA00022839"/>
    </source>
</evidence>
<evidence type="ECO:0000256" key="5">
    <source>
        <dbReference type="ARBA" id="ARBA00022806"/>
    </source>
</evidence>
<dbReference type="Pfam" id="PF13482">
    <property type="entry name" value="RNase_H_2"/>
    <property type="match status" value="1"/>
</dbReference>
<evidence type="ECO:0000259" key="12">
    <source>
        <dbReference type="Pfam" id="PF13482"/>
    </source>
</evidence>
<dbReference type="Proteomes" id="UP001501536">
    <property type="component" value="Unassembled WGS sequence"/>
</dbReference>
<dbReference type="InterPro" id="IPR019993">
    <property type="entry name" value="RecB_nuclease_TM0106_put"/>
</dbReference>
<keyword evidence="4" id="KW-0378">Hydrolase</keyword>
<dbReference type="PANTHER" id="PTHR43788:SF8">
    <property type="entry name" value="DNA-BINDING PROTEIN SMUBP-2"/>
    <property type="match status" value="1"/>
</dbReference>
<keyword evidence="6" id="KW-0269">Exonuclease</keyword>
<evidence type="ECO:0000259" key="11">
    <source>
        <dbReference type="Pfam" id="PF13087"/>
    </source>
</evidence>
<name>A0ABP7D208_9MICC</name>
<dbReference type="InterPro" id="IPR047187">
    <property type="entry name" value="SF1_C_Upf1"/>
</dbReference>
<evidence type="ECO:0000259" key="10">
    <source>
        <dbReference type="Pfam" id="PF12705"/>
    </source>
</evidence>
<dbReference type="InterPro" id="IPR038726">
    <property type="entry name" value="PDDEXK_AddAB-type"/>
</dbReference>
<feature type="domain" description="YprB ribonuclease H-like" evidence="12">
    <location>
        <begin position="336"/>
        <end position="527"/>
    </location>
</feature>
<gene>
    <name evidence="13" type="ORF">GCM10022377_10810</name>
</gene>
<dbReference type="PANTHER" id="PTHR43788">
    <property type="entry name" value="DNA2/NAM7 HELICASE FAMILY MEMBER"/>
    <property type="match status" value="1"/>
</dbReference>
<evidence type="ECO:0000313" key="13">
    <source>
        <dbReference type="EMBL" id="GAA3699627.1"/>
    </source>
</evidence>
<accession>A0ABP7D208</accession>
<keyword evidence="14" id="KW-1185">Reference proteome</keyword>
<dbReference type="Pfam" id="PF12705">
    <property type="entry name" value="PDDEXK_1"/>
    <property type="match status" value="1"/>
</dbReference>
<keyword evidence="7" id="KW-0067">ATP-binding</keyword>
<proteinExistence type="predicted"/>
<dbReference type="Pfam" id="PF13087">
    <property type="entry name" value="AAA_12"/>
    <property type="match status" value="1"/>
</dbReference>
<dbReference type="InterPro" id="IPR050534">
    <property type="entry name" value="Coronavir_polyprotein_1ab"/>
</dbReference>
<reference evidence="14" key="1">
    <citation type="journal article" date="2019" name="Int. J. Syst. Evol. Microbiol.">
        <title>The Global Catalogue of Microorganisms (GCM) 10K type strain sequencing project: providing services to taxonomists for standard genome sequencing and annotation.</title>
        <authorList>
            <consortium name="The Broad Institute Genomics Platform"/>
            <consortium name="The Broad Institute Genome Sequencing Center for Infectious Disease"/>
            <person name="Wu L."/>
            <person name="Ma J."/>
        </authorList>
    </citation>
    <scope>NUCLEOTIDE SEQUENCE [LARGE SCALE GENOMIC DNA]</scope>
    <source>
        <strain evidence="14">JCM 16961</strain>
    </source>
</reference>
<dbReference type="Pfam" id="PF13604">
    <property type="entry name" value="AAA_30"/>
    <property type="match status" value="1"/>
</dbReference>
<keyword evidence="3" id="KW-0227">DNA damage</keyword>
<organism evidence="13 14">
    <name type="scientific">Zhihengliuella alba</name>
    <dbReference type="NCBI Taxonomy" id="547018"/>
    <lineage>
        <taxon>Bacteria</taxon>
        <taxon>Bacillati</taxon>
        <taxon>Actinomycetota</taxon>
        <taxon>Actinomycetes</taxon>
        <taxon>Micrococcales</taxon>
        <taxon>Micrococcaceae</taxon>
        <taxon>Zhihengliuella</taxon>
    </lineage>
</organism>
<dbReference type="NCBIfam" id="TIGR03491">
    <property type="entry name" value="TM0106 family RecB-like putative nuclease"/>
    <property type="match status" value="1"/>
</dbReference>
<evidence type="ECO:0000256" key="4">
    <source>
        <dbReference type="ARBA" id="ARBA00022801"/>
    </source>
</evidence>
<feature type="region of interest" description="Disordered" evidence="9">
    <location>
        <begin position="538"/>
        <end position="577"/>
    </location>
</feature>
<keyword evidence="8" id="KW-0234">DNA repair</keyword>
<feature type="compositionally biased region" description="Basic and acidic residues" evidence="9">
    <location>
        <begin position="538"/>
        <end position="558"/>
    </location>
</feature>
<evidence type="ECO:0000256" key="8">
    <source>
        <dbReference type="ARBA" id="ARBA00023204"/>
    </source>
</evidence>
<evidence type="ECO:0000256" key="9">
    <source>
        <dbReference type="SAM" id="MobiDB-lite"/>
    </source>
</evidence>
<dbReference type="SUPFAM" id="SSF52540">
    <property type="entry name" value="P-loop containing nucleoside triphosphate hydrolases"/>
    <property type="match status" value="1"/>
</dbReference>
<keyword evidence="5" id="KW-0347">Helicase</keyword>
<dbReference type="Gene3D" id="3.40.50.300">
    <property type="entry name" value="P-loop containing nucleotide triphosphate hydrolases"/>
    <property type="match status" value="2"/>
</dbReference>
<comment type="caution">
    <text evidence="13">The sequence shown here is derived from an EMBL/GenBank/DDBJ whole genome shotgun (WGS) entry which is preliminary data.</text>
</comment>